<dbReference type="PANTHER" id="PTHR24637">
    <property type="entry name" value="COLLAGEN"/>
    <property type="match status" value="1"/>
</dbReference>
<reference evidence="7" key="1">
    <citation type="submission" date="2017-02" db="UniProtKB">
        <authorList>
            <consortium name="WormBaseParasite"/>
        </authorList>
    </citation>
    <scope>IDENTIFICATION</scope>
</reference>
<dbReference type="GO" id="GO:0042302">
    <property type="term" value="F:structural constituent of cuticle"/>
    <property type="evidence" value="ECO:0007669"/>
    <property type="project" value="InterPro"/>
</dbReference>
<dbReference type="OrthoDB" id="5920648at2759"/>
<keyword evidence="3" id="KW-0812">Transmembrane</keyword>
<feature type="compositionally biased region" description="Pro residues" evidence="2">
    <location>
        <begin position="228"/>
        <end position="246"/>
    </location>
</feature>
<gene>
    <name evidence="5" type="ORF">ASIM_LOCUS11286</name>
</gene>
<dbReference type="Pfam" id="PF01484">
    <property type="entry name" value="Col_cuticle_N"/>
    <property type="match status" value="1"/>
</dbReference>
<feature type="domain" description="Nematode cuticle collagen N-terminal" evidence="4">
    <location>
        <begin position="13"/>
        <end position="65"/>
    </location>
</feature>
<dbReference type="InterPro" id="IPR008160">
    <property type="entry name" value="Collagen"/>
</dbReference>
<protein>
    <submittedName>
        <fullName evidence="7">Col_cuticle_N domain-containing protein</fullName>
    </submittedName>
</protein>
<dbReference type="SMART" id="SM01088">
    <property type="entry name" value="Col_cuticle_N"/>
    <property type="match status" value="1"/>
</dbReference>
<dbReference type="InterPro" id="IPR002486">
    <property type="entry name" value="Col_cuticle_N"/>
</dbReference>
<name>A0A0M3JUG7_ANISI</name>
<proteinExistence type="predicted"/>
<accession>A0A0M3JUG7</accession>
<reference evidence="5 6" key="2">
    <citation type="submission" date="2018-11" db="EMBL/GenBank/DDBJ databases">
        <authorList>
            <consortium name="Pathogen Informatics"/>
        </authorList>
    </citation>
    <scope>NUCLEOTIDE SEQUENCE [LARGE SCALE GENOMIC DNA]</scope>
</reference>
<evidence type="ECO:0000313" key="7">
    <source>
        <dbReference type="WBParaSite" id="ASIM_0001182001-mRNA-1"/>
    </source>
</evidence>
<keyword evidence="1" id="KW-0677">Repeat</keyword>
<evidence type="ECO:0000256" key="2">
    <source>
        <dbReference type="SAM" id="MobiDB-lite"/>
    </source>
</evidence>
<keyword evidence="6" id="KW-1185">Reference proteome</keyword>
<feature type="region of interest" description="Disordered" evidence="2">
    <location>
        <begin position="110"/>
        <end position="250"/>
    </location>
</feature>
<dbReference type="Pfam" id="PF01391">
    <property type="entry name" value="Collagen"/>
    <property type="match status" value="1"/>
</dbReference>
<dbReference type="AlphaFoldDB" id="A0A0M3JUG7"/>
<dbReference type="WBParaSite" id="ASIM_0001182001-mRNA-1">
    <property type="protein sequence ID" value="ASIM_0001182001-mRNA-1"/>
    <property type="gene ID" value="ASIM_0001182001"/>
</dbReference>
<feature type="transmembrane region" description="Helical" evidence="3">
    <location>
        <begin position="15"/>
        <end position="37"/>
    </location>
</feature>
<evidence type="ECO:0000313" key="5">
    <source>
        <dbReference type="EMBL" id="VDK44753.1"/>
    </source>
</evidence>
<organism evidence="7">
    <name type="scientific">Anisakis simplex</name>
    <name type="common">Herring worm</name>
    <dbReference type="NCBI Taxonomy" id="6269"/>
    <lineage>
        <taxon>Eukaryota</taxon>
        <taxon>Metazoa</taxon>
        <taxon>Ecdysozoa</taxon>
        <taxon>Nematoda</taxon>
        <taxon>Chromadorea</taxon>
        <taxon>Rhabditida</taxon>
        <taxon>Spirurina</taxon>
        <taxon>Ascaridomorpha</taxon>
        <taxon>Ascaridoidea</taxon>
        <taxon>Anisakidae</taxon>
        <taxon>Anisakis</taxon>
        <taxon>Anisakis simplex complex</taxon>
    </lineage>
</organism>
<evidence type="ECO:0000256" key="1">
    <source>
        <dbReference type="ARBA" id="ARBA00022737"/>
    </source>
</evidence>
<evidence type="ECO:0000256" key="3">
    <source>
        <dbReference type="SAM" id="Phobius"/>
    </source>
</evidence>
<keyword evidence="3" id="KW-1133">Transmembrane helix</keyword>
<dbReference type="Proteomes" id="UP000267096">
    <property type="component" value="Unassembled WGS sequence"/>
</dbReference>
<keyword evidence="3" id="KW-0472">Membrane</keyword>
<sequence length="346" mass="37161">MEQEKQRPHSMKTSAFVAIVLATAAITTCLISFPLIFNYVQSLESQVQVELDLCKMRTRDMWKEMLEMQVGGNRPTTFRVSRAAVMTTDARDYIRKRRLQRRQAAENCCTCERGPAGPAGPPGPDGADGIDGPIGDIGPQGPMAVAPPEMLKRYPDQCTCEAPEGPQGIPGPRGSSGQVGDMGTAGSAGAPGEGGPPGPVGPAGRNGQSGRRGPPGTPGRENKGQQGPPGPTGPPGRPGNPGPRGLPGPGKFCNKLRSLFSVFFKFLQQQQRNLTKILNQARKQTQALRADRILKAQYDPSAPLYYHTLISNLFTNIILCRFFALTATRCFLARSKNITATFSSRT</sequence>
<feature type="compositionally biased region" description="Low complexity" evidence="2">
    <location>
        <begin position="125"/>
        <end position="142"/>
    </location>
</feature>
<dbReference type="EMBL" id="UYRR01031056">
    <property type="protein sequence ID" value="VDK44753.1"/>
    <property type="molecule type" value="Genomic_DNA"/>
</dbReference>
<evidence type="ECO:0000313" key="6">
    <source>
        <dbReference type="Proteomes" id="UP000267096"/>
    </source>
</evidence>
<evidence type="ECO:0000259" key="4">
    <source>
        <dbReference type="SMART" id="SM01088"/>
    </source>
</evidence>
<dbReference type="PANTHER" id="PTHR24637:SF385">
    <property type="entry name" value="CUTICLE COLLAGEN BLI-1-RELATED"/>
    <property type="match status" value="1"/>
</dbReference>
<feature type="compositionally biased region" description="Low complexity" evidence="2">
    <location>
        <begin position="202"/>
        <end position="214"/>
    </location>
</feature>